<feature type="binding site" evidence="3">
    <location>
        <position position="358"/>
    </location>
    <ligand>
        <name>FAD</name>
        <dbReference type="ChEBI" id="CHEBI:57692"/>
    </ligand>
</feature>
<feature type="binding site" evidence="3">
    <location>
        <position position="159"/>
    </location>
    <ligand>
        <name>FAD</name>
        <dbReference type="ChEBI" id="CHEBI:57692"/>
    </ligand>
</feature>
<dbReference type="SUPFAM" id="SSF51905">
    <property type="entry name" value="FAD/NAD(P)-binding domain"/>
    <property type="match status" value="1"/>
</dbReference>
<gene>
    <name evidence="6" type="ORF">EYC80_002375</name>
</gene>
<reference evidence="6 7" key="1">
    <citation type="submission" date="2019-06" db="EMBL/GenBank/DDBJ databases">
        <title>Genome Sequence of the Brown Rot Fungal Pathogen Monilinia laxa.</title>
        <authorList>
            <person name="De Miccolis Angelini R.M."/>
            <person name="Landi L."/>
            <person name="Abate D."/>
            <person name="Pollastro S."/>
            <person name="Romanazzi G."/>
            <person name="Faretra F."/>
        </authorList>
    </citation>
    <scope>NUCLEOTIDE SEQUENCE [LARGE SCALE GENOMIC DNA]</scope>
    <source>
        <strain evidence="6 7">Mlax316</strain>
    </source>
</reference>
<comment type="cofactor">
    <cofactor evidence="1 4">
        <name>FAD</name>
        <dbReference type="ChEBI" id="CHEBI:57692"/>
    </cofactor>
</comment>
<dbReference type="InterPro" id="IPR050281">
    <property type="entry name" value="Flavin_monoamine_oxidase"/>
</dbReference>
<name>A0A5N6K3S4_MONLA</name>
<evidence type="ECO:0000256" key="2">
    <source>
        <dbReference type="ARBA" id="ARBA00023002"/>
    </source>
</evidence>
<evidence type="ECO:0000313" key="7">
    <source>
        <dbReference type="Proteomes" id="UP000326757"/>
    </source>
</evidence>
<dbReference type="PRINTS" id="PR00757">
    <property type="entry name" value="AMINEOXDASEF"/>
</dbReference>
<keyword evidence="2 4" id="KW-0560">Oxidoreductase</keyword>
<dbReference type="InterPro" id="IPR036188">
    <property type="entry name" value="FAD/NAD-bd_sf"/>
</dbReference>
<dbReference type="PANTHER" id="PTHR10742:SF410">
    <property type="entry name" value="LYSINE-SPECIFIC HISTONE DEMETHYLASE 2"/>
    <property type="match status" value="1"/>
</dbReference>
<dbReference type="Pfam" id="PF01593">
    <property type="entry name" value="Amino_oxidase"/>
    <property type="match status" value="1"/>
</dbReference>
<dbReference type="Proteomes" id="UP000326757">
    <property type="component" value="Unassembled WGS sequence"/>
</dbReference>
<comment type="similarity">
    <text evidence="4">Belongs to the flavin monoamine oxidase family.</text>
</comment>
<dbReference type="AlphaFoldDB" id="A0A5N6K3S4"/>
<evidence type="ECO:0000313" key="6">
    <source>
        <dbReference type="EMBL" id="KAB8296971.1"/>
    </source>
</evidence>
<dbReference type="PANTHER" id="PTHR10742">
    <property type="entry name" value="FLAVIN MONOAMINE OXIDASE"/>
    <property type="match status" value="1"/>
</dbReference>
<dbReference type="InterPro" id="IPR002937">
    <property type="entry name" value="Amino_oxidase"/>
</dbReference>
<dbReference type="Gene3D" id="3.50.50.60">
    <property type="entry name" value="FAD/NAD(P)-binding domain"/>
    <property type="match status" value="1"/>
</dbReference>
<evidence type="ECO:0000256" key="4">
    <source>
        <dbReference type="RuleBase" id="RU362067"/>
    </source>
</evidence>
<sequence>MIHSIPASTEVSSLSSCGRTLSLILTPHLCRGMDLILVYLQVQSWNEGILDTIIPLLIELVVVTKLRETGPLPQLSQPLKTSNFAILYCPLVTIDFELQSSSSIFNYTIQFSNIRRLITAPLPIQNSKPLIWTTGLESPDNYGNGVKKAHVIIVGAGISGLRTASVLQRHGVGVTILEGRPDRIGGRIQTSRHPKNGKARDIGAAWMHETSQNKLVQLIKKLDIEYYYDDGTPLYFTKEGRAGSQFKAKKVADEFADYCEHYFETHPHAPDRSVKEFMNEFVENHPLITNSERKWAPQAIREVELWIGTSIEEASSKYLSYFVTERNLYMKGGYDKIVNWAAKPLLKDPETIKMGEVVKNIQWGEGDNSVVVETLKGDKTSTFKADAVVVTVPLGCLRKKMINFEPALPEDIQEGIDAFSYGALGKVFVEFDEVFWPKDNDQFIYYPSPLPEGTPVDESSILSYATVTSNCFIMSGSKELCIQIAEPLTQRIEAMTSTQEIYNFFEPLFKLMRTEPYKDLPDFLNLETTHWTQDALAGFGSYSVEKTGDESELLIEALENHNRSRLQFAGEHCTVVGNGCVHGAFETGEVAARNLLEALGVQYDGNDTTARSVSL</sequence>
<keyword evidence="7" id="KW-1185">Reference proteome</keyword>
<keyword evidence="4" id="KW-0274">FAD</keyword>
<organism evidence="6 7">
    <name type="scientific">Monilinia laxa</name>
    <name type="common">Brown rot fungus</name>
    <name type="synonym">Sclerotinia laxa</name>
    <dbReference type="NCBI Taxonomy" id="61186"/>
    <lineage>
        <taxon>Eukaryota</taxon>
        <taxon>Fungi</taxon>
        <taxon>Dikarya</taxon>
        <taxon>Ascomycota</taxon>
        <taxon>Pezizomycotina</taxon>
        <taxon>Leotiomycetes</taxon>
        <taxon>Helotiales</taxon>
        <taxon>Sclerotiniaceae</taxon>
        <taxon>Monilinia</taxon>
    </lineage>
</organism>
<keyword evidence="4" id="KW-0285">Flavoprotein</keyword>
<feature type="domain" description="Amine oxidase" evidence="5">
    <location>
        <begin position="158"/>
        <end position="596"/>
    </location>
</feature>
<evidence type="ECO:0000259" key="5">
    <source>
        <dbReference type="Pfam" id="PF01593"/>
    </source>
</evidence>
<evidence type="ECO:0000256" key="1">
    <source>
        <dbReference type="ARBA" id="ARBA00001974"/>
    </source>
</evidence>
<dbReference type="EMBL" id="VIGI01000008">
    <property type="protein sequence ID" value="KAB8296971.1"/>
    <property type="molecule type" value="Genomic_DNA"/>
</dbReference>
<dbReference type="EC" id="1.4.3.-" evidence="4"/>
<dbReference type="OrthoDB" id="5046242at2759"/>
<comment type="caution">
    <text evidence="6">The sequence shown here is derived from an EMBL/GenBank/DDBJ whole genome shotgun (WGS) entry which is preliminary data.</text>
</comment>
<evidence type="ECO:0000256" key="3">
    <source>
        <dbReference type="PIRSR" id="PIRSR601613-1"/>
    </source>
</evidence>
<dbReference type="InterPro" id="IPR001613">
    <property type="entry name" value="Flavin_amine_oxidase"/>
</dbReference>
<dbReference type="GO" id="GO:0016491">
    <property type="term" value="F:oxidoreductase activity"/>
    <property type="evidence" value="ECO:0007669"/>
    <property type="project" value="UniProtKB-KW"/>
</dbReference>
<dbReference type="SUPFAM" id="SSF54373">
    <property type="entry name" value="FAD-linked reductases, C-terminal domain"/>
    <property type="match status" value="1"/>
</dbReference>
<proteinExistence type="inferred from homology"/>
<protein>
    <recommendedName>
        <fullName evidence="4">Amine oxidase</fullName>
        <ecNumber evidence="4">1.4.3.-</ecNumber>
    </recommendedName>
</protein>
<dbReference type="Gene3D" id="3.90.660.10">
    <property type="match status" value="1"/>
</dbReference>
<accession>A0A5N6K3S4</accession>